<keyword evidence="1" id="KW-0378">Hydrolase</keyword>
<proteinExistence type="predicted"/>
<dbReference type="EMBL" id="NBNE01002108">
    <property type="protein sequence ID" value="OWZ11498.1"/>
    <property type="molecule type" value="Genomic_DNA"/>
</dbReference>
<comment type="caution">
    <text evidence="1">The sequence shown here is derived from an EMBL/GenBank/DDBJ whole genome shotgun (WGS) entry which is preliminary data.</text>
</comment>
<dbReference type="AlphaFoldDB" id="A0A225W2S2"/>
<dbReference type="GO" id="GO:0008233">
    <property type="term" value="F:peptidase activity"/>
    <property type="evidence" value="ECO:0007669"/>
    <property type="project" value="UniProtKB-KW"/>
</dbReference>
<reference evidence="2" key="1">
    <citation type="submission" date="2017-03" db="EMBL/GenBank/DDBJ databases">
        <title>Phytopthora megakarya and P. palmivora, two closely related causual agents of cacao black pod achieved similar genome size and gene model numbers by different mechanisms.</title>
        <authorList>
            <person name="Ali S."/>
            <person name="Shao J."/>
            <person name="Larry D.J."/>
            <person name="Kronmiller B."/>
            <person name="Shen D."/>
            <person name="Strem M.D."/>
            <person name="Melnick R.L."/>
            <person name="Guiltinan M.J."/>
            <person name="Tyler B.M."/>
            <person name="Meinhardt L.W."/>
            <person name="Bailey B.A."/>
        </authorList>
    </citation>
    <scope>NUCLEOTIDE SEQUENCE [LARGE SCALE GENOMIC DNA]</scope>
    <source>
        <strain evidence="2">zdho120</strain>
    </source>
</reference>
<protein>
    <submittedName>
        <fullName evidence="1">Aspartic protease</fullName>
    </submittedName>
</protein>
<keyword evidence="1" id="KW-0645">Protease</keyword>
<gene>
    <name evidence="1" type="ORF">PHMEG_00015469</name>
</gene>
<name>A0A225W2S2_9STRA</name>
<organism evidence="1 2">
    <name type="scientific">Phytophthora megakarya</name>
    <dbReference type="NCBI Taxonomy" id="4795"/>
    <lineage>
        <taxon>Eukaryota</taxon>
        <taxon>Sar</taxon>
        <taxon>Stramenopiles</taxon>
        <taxon>Oomycota</taxon>
        <taxon>Peronosporomycetes</taxon>
        <taxon>Peronosporales</taxon>
        <taxon>Peronosporaceae</taxon>
        <taxon>Phytophthora</taxon>
    </lineage>
</organism>
<evidence type="ECO:0000313" key="1">
    <source>
        <dbReference type="EMBL" id="OWZ11498.1"/>
    </source>
</evidence>
<dbReference type="Proteomes" id="UP000198211">
    <property type="component" value="Unassembled WGS sequence"/>
</dbReference>
<keyword evidence="2" id="KW-1185">Reference proteome</keyword>
<sequence length="119" mass="13966">MDSAVRSKMLCGQDEGINGSLKLSTAIRTYPIVERFVRPGLRRYMKRQQIIQENTLSAKARMRQEAYEQRLRDVAPPAVVTPQYKWPTKLLVRPKKLNELKSRRLWKNSNREKVLTPQD</sequence>
<dbReference type="GO" id="GO:0006508">
    <property type="term" value="P:proteolysis"/>
    <property type="evidence" value="ECO:0007669"/>
    <property type="project" value="UniProtKB-KW"/>
</dbReference>
<accession>A0A225W2S2</accession>
<evidence type="ECO:0000313" key="2">
    <source>
        <dbReference type="Proteomes" id="UP000198211"/>
    </source>
</evidence>